<accession>A0A1V9FMP7</accession>
<proteinExistence type="predicted"/>
<dbReference type="AlphaFoldDB" id="A0A1V9FMP7"/>
<evidence type="ECO:0000313" key="2">
    <source>
        <dbReference type="Proteomes" id="UP000192796"/>
    </source>
</evidence>
<protein>
    <submittedName>
        <fullName evidence="1">Uncharacterized protein</fullName>
    </submittedName>
</protein>
<evidence type="ECO:0000313" key="1">
    <source>
        <dbReference type="EMBL" id="OQP59612.1"/>
    </source>
</evidence>
<reference evidence="1 2" key="1">
    <citation type="submission" date="2016-03" db="EMBL/GenBank/DDBJ databases">
        <title>Niastella vici sp. nov., isolated from farmland soil.</title>
        <authorList>
            <person name="Chen L."/>
            <person name="Wang D."/>
            <person name="Yang S."/>
            <person name="Wang G."/>
        </authorList>
    </citation>
    <scope>NUCLEOTIDE SEQUENCE [LARGE SCALE GENOMIC DNA]</scope>
    <source>
        <strain evidence="1 2">DJ57</strain>
    </source>
</reference>
<comment type="caution">
    <text evidence="1">The sequence shown here is derived from an EMBL/GenBank/DDBJ whole genome shotgun (WGS) entry which is preliminary data.</text>
</comment>
<dbReference type="EMBL" id="LVYD01000075">
    <property type="protein sequence ID" value="OQP59612.1"/>
    <property type="molecule type" value="Genomic_DNA"/>
</dbReference>
<dbReference type="Proteomes" id="UP000192796">
    <property type="component" value="Unassembled WGS sequence"/>
</dbReference>
<sequence>MYYNLEYPKDMSAKEKKESAKAASMNAGMLLIFTDDGKYKVTALQNNKRQVVASGTFLLSENDTYLKINGLEGYIADLDKQYLKLFLPDRPIMVFRKN</sequence>
<gene>
    <name evidence="1" type="ORF">A3860_36645</name>
</gene>
<keyword evidence="2" id="KW-1185">Reference proteome</keyword>
<name>A0A1V9FMP7_9BACT</name>
<organism evidence="1 2">
    <name type="scientific">Niastella vici</name>
    <dbReference type="NCBI Taxonomy" id="1703345"/>
    <lineage>
        <taxon>Bacteria</taxon>
        <taxon>Pseudomonadati</taxon>
        <taxon>Bacteroidota</taxon>
        <taxon>Chitinophagia</taxon>
        <taxon>Chitinophagales</taxon>
        <taxon>Chitinophagaceae</taxon>
        <taxon>Niastella</taxon>
    </lineage>
</organism>